<proteinExistence type="inferred from homology"/>
<dbReference type="Pfam" id="PF03763">
    <property type="entry name" value="Remorin_C"/>
    <property type="match status" value="1"/>
</dbReference>
<dbReference type="OrthoDB" id="1939615at2759"/>
<dbReference type="Gramene" id="OE9A050053T1">
    <property type="protein sequence ID" value="OE9A050053C1"/>
    <property type="gene ID" value="OE9A050053"/>
</dbReference>
<dbReference type="PANTHER" id="PTHR31471:SF87">
    <property type="entry name" value="REMORIN 4.2"/>
    <property type="match status" value="1"/>
</dbReference>
<keyword evidence="2" id="KW-0175">Coiled coil</keyword>
<keyword evidence="6" id="KW-1185">Reference proteome</keyword>
<feature type="compositionally biased region" description="Low complexity" evidence="3">
    <location>
        <begin position="50"/>
        <end position="59"/>
    </location>
</feature>
<name>A0A8S0V6S3_OLEEU</name>
<accession>A0A8S0V6S3</accession>
<dbReference type="EMBL" id="CACTIH010009141">
    <property type="protein sequence ID" value="CAA3025720.1"/>
    <property type="molecule type" value="Genomic_DNA"/>
</dbReference>
<organism evidence="5 6">
    <name type="scientific">Olea europaea subsp. europaea</name>
    <dbReference type="NCBI Taxonomy" id="158383"/>
    <lineage>
        <taxon>Eukaryota</taxon>
        <taxon>Viridiplantae</taxon>
        <taxon>Streptophyta</taxon>
        <taxon>Embryophyta</taxon>
        <taxon>Tracheophyta</taxon>
        <taxon>Spermatophyta</taxon>
        <taxon>Magnoliopsida</taxon>
        <taxon>eudicotyledons</taxon>
        <taxon>Gunneridae</taxon>
        <taxon>Pentapetalae</taxon>
        <taxon>asterids</taxon>
        <taxon>lamiids</taxon>
        <taxon>Lamiales</taxon>
        <taxon>Oleaceae</taxon>
        <taxon>Oleeae</taxon>
        <taxon>Olea</taxon>
    </lineage>
</organism>
<dbReference type="PANTHER" id="PTHR31471">
    <property type="entry name" value="OS02G0116800 PROTEIN"/>
    <property type="match status" value="1"/>
</dbReference>
<gene>
    <name evidence="5" type="ORF">OLEA9_A050053</name>
</gene>
<feature type="domain" description="Remorin C-terminal" evidence="4">
    <location>
        <begin position="158"/>
        <end position="262"/>
    </location>
</feature>
<sequence length="267" mass="29387">MLNAQRATASNAQPDEDEHIRDIHALSPPRPPSATRAGRRGREAWETSSHRSSSLSMASNDGTSSENFTSISREFNALVLAGSTIANDGTENGENSHSLNNLLRIGEEEMAEETNPLAIVPDNNPFQPISPPRHGGDDVAASSAVTEGVSVQRVKKEEVDAKINAWQNAKIAKINNRFKREDAVISGLESEQVQKATSWMKKVERKLEEKRAKALEKMQNDIAKARKKAEEKKASAEARRGTKLARVLEVANLMRAIGRPPVKRSFF</sequence>
<feature type="compositionally biased region" description="Basic and acidic residues" evidence="3">
    <location>
        <begin position="40"/>
        <end position="49"/>
    </location>
</feature>
<comment type="caution">
    <text evidence="5">The sequence shown here is derived from an EMBL/GenBank/DDBJ whole genome shotgun (WGS) entry which is preliminary data.</text>
</comment>
<dbReference type="Proteomes" id="UP000594638">
    <property type="component" value="Unassembled WGS sequence"/>
</dbReference>
<protein>
    <recommendedName>
        <fullName evidence="4">Remorin C-terminal domain-containing protein</fullName>
    </recommendedName>
</protein>
<evidence type="ECO:0000313" key="6">
    <source>
        <dbReference type="Proteomes" id="UP000594638"/>
    </source>
</evidence>
<evidence type="ECO:0000256" key="1">
    <source>
        <dbReference type="ARBA" id="ARBA00005711"/>
    </source>
</evidence>
<comment type="similarity">
    <text evidence="1">Belongs to the remorin family.</text>
</comment>
<dbReference type="InterPro" id="IPR005516">
    <property type="entry name" value="Remorin_C"/>
</dbReference>
<reference evidence="5 6" key="1">
    <citation type="submission" date="2019-12" db="EMBL/GenBank/DDBJ databases">
        <authorList>
            <person name="Alioto T."/>
            <person name="Alioto T."/>
            <person name="Gomez Garrido J."/>
        </authorList>
    </citation>
    <scope>NUCLEOTIDE SEQUENCE [LARGE SCALE GENOMIC DNA]</scope>
</reference>
<evidence type="ECO:0000259" key="4">
    <source>
        <dbReference type="Pfam" id="PF03763"/>
    </source>
</evidence>
<evidence type="ECO:0000313" key="5">
    <source>
        <dbReference type="EMBL" id="CAA3025720.1"/>
    </source>
</evidence>
<feature type="compositionally biased region" description="Polar residues" evidence="3">
    <location>
        <begin position="1"/>
        <end position="13"/>
    </location>
</feature>
<feature type="coiled-coil region" evidence="2">
    <location>
        <begin position="200"/>
        <end position="239"/>
    </location>
</feature>
<evidence type="ECO:0000256" key="3">
    <source>
        <dbReference type="SAM" id="MobiDB-lite"/>
    </source>
</evidence>
<feature type="region of interest" description="Disordered" evidence="3">
    <location>
        <begin position="1"/>
        <end position="67"/>
    </location>
</feature>
<evidence type="ECO:0000256" key="2">
    <source>
        <dbReference type="SAM" id="Coils"/>
    </source>
</evidence>
<dbReference type="AlphaFoldDB" id="A0A8S0V6S3"/>